<dbReference type="InterPro" id="IPR049279">
    <property type="entry name" value="DUF3108-like"/>
</dbReference>
<keyword evidence="4" id="KW-1185">Reference proteome</keyword>
<gene>
    <name evidence="3" type="ORF">MQE35_16470</name>
</gene>
<dbReference type="KEGG" id="fbm:MQE35_16470"/>
<feature type="domain" description="DUF3108" evidence="2">
    <location>
        <begin position="31"/>
        <end position="224"/>
    </location>
</feature>
<dbReference type="Pfam" id="PF21347">
    <property type="entry name" value="DUF3108_like"/>
    <property type="match status" value="1"/>
</dbReference>
<name>A0A9E6ZY38_9FLAO</name>
<organism evidence="3 4">
    <name type="scientific">Abyssalbus ytuae</name>
    <dbReference type="NCBI Taxonomy" id="2926907"/>
    <lineage>
        <taxon>Bacteria</taxon>
        <taxon>Pseudomonadati</taxon>
        <taxon>Bacteroidota</taxon>
        <taxon>Flavobacteriia</taxon>
        <taxon>Flavobacteriales</taxon>
        <taxon>Flavobacteriaceae</taxon>
        <taxon>Abyssalbus</taxon>
    </lineage>
</organism>
<dbReference type="AlphaFoldDB" id="A0A9E6ZY38"/>
<evidence type="ECO:0000256" key="1">
    <source>
        <dbReference type="SAM" id="SignalP"/>
    </source>
</evidence>
<keyword evidence="1" id="KW-0732">Signal</keyword>
<accession>A0A9E6ZY38</accession>
<dbReference type="RefSeq" id="WP_255842693.1">
    <property type="nucleotide sequence ID" value="NZ_CP094358.1"/>
</dbReference>
<protein>
    <recommendedName>
        <fullName evidence="2">DUF3108 domain-containing protein</fullName>
    </recommendedName>
</protein>
<evidence type="ECO:0000313" key="4">
    <source>
        <dbReference type="Proteomes" id="UP000831290"/>
    </source>
</evidence>
<sequence length="229" mass="26398">MKNFLLLLFVLISHYNLPAQECEAFAPANVGTILKYNTFNKSGELMSRYSHELTEIKNEEGAKIFEITLTTYDKTGKKIYLNTYNAECFEGNFYMDMMLYADQNKLANYQNYDLNVEGDFLEFPRLMKTSTRLLDGEILIELNNSNNSVIKITTNVTDRKLIDKELLSTPAGNFNCYKMNYSLKLSTGTSVETKNITEWYAKDVGIVKTEFFNTKNSLINYTELVEISR</sequence>
<feature type="chain" id="PRO_5038572231" description="DUF3108 domain-containing protein" evidence="1">
    <location>
        <begin position="20"/>
        <end position="229"/>
    </location>
</feature>
<evidence type="ECO:0000313" key="3">
    <source>
        <dbReference type="EMBL" id="UOB17317.1"/>
    </source>
</evidence>
<evidence type="ECO:0000259" key="2">
    <source>
        <dbReference type="Pfam" id="PF21347"/>
    </source>
</evidence>
<dbReference type="EMBL" id="CP094358">
    <property type="protein sequence ID" value="UOB17317.1"/>
    <property type="molecule type" value="Genomic_DNA"/>
</dbReference>
<dbReference type="Gene3D" id="2.40.360.20">
    <property type="match status" value="1"/>
</dbReference>
<dbReference type="Proteomes" id="UP000831290">
    <property type="component" value="Chromosome"/>
</dbReference>
<proteinExistence type="predicted"/>
<feature type="signal peptide" evidence="1">
    <location>
        <begin position="1"/>
        <end position="19"/>
    </location>
</feature>
<reference evidence="3" key="1">
    <citation type="submission" date="2022-03" db="EMBL/GenBank/DDBJ databases">
        <title>Description of Abyssus ytuae gen. nov., sp. nov., a novel member of the family Flavobacteriaceae isolated from the sediment of Mariana Trench.</title>
        <authorList>
            <person name="Zhang J."/>
            <person name="Xu X."/>
        </authorList>
    </citation>
    <scope>NUCLEOTIDE SEQUENCE</scope>
    <source>
        <strain evidence="3">MT3330</strain>
    </source>
</reference>